<gene>
    <name evidence="1" type="ordered locus">Xaut_1987</name>
</gene>
<sequence length="181" mass="19236">MKAVTIAKRLNEIFIVLALLSDGANAQSQKPQPDGSAQAVGLFAQACLQFAGNPAAVRHFLNAKQVPALSADATRIFLKDHIGVGFDASNRVTRMALISEDNSVCSVFAESVDTTAVNPLLQTVTRKAGLQLNATDERERGGLTSRFYKVAIAGRPYNIVVSTGNDEGRAFHAALTLAPEP</sequence>
<keyword evidence="2" id="KW-1185">Reference proteome</keyword>
<organism evidence="1 2">
    <name type="scientific">Xanthobacter autotrophicus (strain ATCC BAA-1158 / Py2)</name>
    <dbReference type="NCBI Taxonomy" id="78245"/>
    <lineage>
        <taxon>Bacteria</taxon>
        <taxon>Pseudomonadati</taxon>
        <taxon>Pseudomonadota</taxon>
        <taxon>Alphaproteobacteria</taxon>
        <taxon>Hyphomicrobiales</taxon>
        <taxon>Xanthobacteraceae</taxon>
        <taxon>Xanthobacter</taxon>
    </lineage>
</organism>
<reference evidence="1 2" key="1">
    <citation type="submission" date="2007-07" db="EMBL/GenBank/DDBJ databases">
        <title>Complete sequence of chromosome of Xanthobacter autotrophicus Py2.</title>
        <authorList>
            <consortium name="US DOE Joint Genome Institute"/>
            <person name="Copeland A."/>
            <person name="Lucas S."/>
            <person name="Lapidus A."/>
            <person name="Barry K."/>
            <person name="Glavina del Rio T."/>
            <person name="Hammon N."/>
            <person name="Israni S."/>
            <person name="Dalin E."/>
            <person name="Tice H."/>
            <person name="Pitluck S."/>
            <person name="Sims D."/>
            <person name="Brettin T."/>
            <person name="Bruce D."/>
            <person name="Detter J.C."/>
            <person name="Han C."/>
            <person name="Tapia R."/>
            <person name="Brainard J."/>
            <person name="Schmutz J."/>
            <person name="Larimer F."/>
            <person name="Land M."/>
            <person name="Hauser L."/>
            <person name="Kyrpides N."/>
            <person name="Kim E."/>
            <person name="Ensigns S.A."/>
            <person name="Richardson P."/>
        </authorList>
    </citation>
    <scope>NUCLEOTIDE SEQUENCE [LARGE SCALE GENOMIC DNA]</scope>
    <source>
        <strain evidence="2">ATCC BAA-1158 / Py2</strain>
    </source>
</reference>
<dbReference type="EMBL" id="CP000781">
    <property type="protein sequence ID" value="ABS67231.1"/>
    <property type="molecule type" value="Genomic_DNA"/>
</dbReference>
<dbReference type="AlphaFoldDB" id="A7IGT8"/>
<evidence type="ECO:0000313" key="2">
    <source>
        <dbReference type="Proteomes" id="UP000002417"/>
    </source>
</evidence>
<evidence type="ECO:0000313" key="1">
    <source>
        <dbReference type="EMBL" id="ABS67231.1"/>
    </source>
</evidence>
<dbReference type="Proteomes" id="UP000002417">
    <property type="component" value="Chromosome"/>
</dbReference>
<name>A7IGT8_XANP2</name>
<dbReference type="KEGG" id="xau:Xaut_1987"/>
<dbReference type="OrthoDB" id="8479798at2"/>
<proteinExistence type="predicted"/>
<dbReference type="HOGENOM" id="CLU_1488469_0_0_5"/>
<accession>A7IGT8</accession>
<dbReference type="NCBIfam" id="NF047650">
    <property type="entry name" value="lipo_NMCC_0638"/>
    <property type="match status" value="1"/>
</dbReference>
<protein>
    <submittedName>
        <fullName evidence="1">Uncharacterized protein</fullName>
    </submittedName>
</protein>